<evidence type="ECO:0000256" key="12">
    <source>
        <dbReference type="HAMAP-Rule" id="MF_00208"/>
    </source>
</evidence>
<organism evidence="17 18">
    <name type="scientific">Halobacillus amylolyticus</name>
    <dbReference type="NCBI Taxonomy" id="2932259"/>
    <lineage>
        <taxon>Bacteria</taxon>
        <taxon>Bacillati</taxon>
        <taxon>Bacillota</taxon>
        <taxon>Bacilli</taxon>
        <taxon>Bacillales</taxon>
        <taxon>Bacillaceae</taxon>
        <taxon>Halobacillus</taxon>
    </lineage>
</organism>
<keyword evidence="11 12" id="KW-0961">Cell wall biogenesis/degradation</keyword>
<proteinExistence type="inferred from homology"/>
<gene>
    <name evidence="12" type="primary">murE</name>
    <name evidence="17" type="ORF">MUO15_12655</name>
</gene>
<comment type="PTM">
    <text evidence="12">Carboxylation is probably crucial for Mg(2+) binding and, consequently, for the gamma-phosphate positioning of ATP.</text>
</comment>
<keyword evidence="9 12" id="KW-0573">Peptidoglycan synthesis</keyword>
<dbReference type="InterPro" id="IPR005761">
    <property type="entry name" value="UDP-N-AcMur-Glu-dNH2Pim_ligase"/>
</dbReference>
<dbReference type="InterPro" id="IPR013221">
    <property type="entry name" value="Mur_ligase_cen"/>
</dbReference>
<dbReference type="InterPro" id="IPR004101">
    <property type="entry name" value="Mur_ligase_C"/>
</dbReference>
<dbReference type="SUPFAM" id="SSF53623">
    <property type="entry name" value="MurD-like peptide ligases, catalytic domain"/>
    <property type="match status" value="1"/>
</dbReference>
<comment type="subcellular location">
    <subcellularLocation>
        <location evidence="12 13">Cytoplasm</location>
    </subcellularLocation>
</comment>
<dbReference type="Pfam" id="PF08245">
    <property type="entry name" value="Mur_ligase_M"/>
    <property type="match status" value="1"/>
</dbReference>
<dbReference type="Gene3D" id="3.90.190.20">
    <property type="entry name" value="Mur ligase, C-terminal domain"/>
    <property type="match status" value="1"/>
</dbReference>
<evidence type="ECO:0000259" key="16">
    <source>
        <dbReference type="Pfam" id="PF08245"/>
    </source>
</evidence>
<dbReference type="NCBIfam" id="TIGR01085">
    <property type="entry name" value="murE"/>
    <property type="match status" value="1"/>
</dbReference>
<keyword evidence="8 12" id="KW-0133">Cell shape</keyword>
<dbReference type="SUPFAM" id="SSF63418">
    <property type="entry name" value="MurE/MurF N-terminal domain"/>
    <property type="match status" value="1"/>
</dbReference>
<evidence type="ECO:0000256" key="4">
    <source>
        <dbReference type="ARBA" id="ARBA00022598"/>
    </source>
</evidence>
<feature type="domain" description="Mur ligase C-terminal" evidence="15">
    <location>
        <begin position="330"/>
        <end position="458"/>
    </location>
</feature>
<keyword evidence="10 12" id="KW-0131">Cell cycle</keyword>
<keyword evidence="6 12" id="KW-0547">Nucleotide-binding</keyword>
<evidence type="ECO:0000256" key="13">
    <source>
        <dbReference type="RuleBase" id="RU004135"/>
    </source>
</evidence>
<evidence type="ECO:0000259" key="14">
    <source>
        <dbReference type="Pfam" id="PF01225"/>
    </source>
</evidence>
<sequence>MKLDQLLQDVPLQYKDRLESNDLDIRGLTDSSNEVEPGFLFVAISGYQFDGHTYIQDAIRKGATVVVGDQDYLSSDVPYIQVPNSKQALGILARNYYHDPASSKIMVGITGTNGKTTTSYLMKHLLEDMGYTCSLLGTIQNVINGQYSKTLNTTPNALTLNQLIDKSRDEVVIMEASSHGLAEYRLEGLHFDLCLFTNLTHEHLDYHGTIDQYYEVKKALFRKLKSNGTAVINSDDVYGEKLAKELSQKGIRTYTVGRSAANDLQILDQLSIDPPSVKIKGHEIHTLQSPMAGMHNLYNTLQAYAAAKQLDGKTTTDIFESIRNFSGVPGRFTTYPLKSGATVVIDYAHTADAVMNCLQTVHDAKAKKITHIFGFRGNRDLTKRQEMMNITAEMSDQYFLTLDDLNGVSEDDMLQSLTFHLSQTKIGKGEIIPDRTLAIKKAINNSEPGEWIVITGKGHEQYKQQFSLPTDSDESTVNYISNSEIIEFN</sequence>
<dbReference type="InterPro" id="IPR036615">
    <property type="entry name" value="Mur_ligase_C_dom_sf"/>
</dbReference>
<feature type="modified residue" description="N6-carboxylysine" evidence="12">
    <location>
        <position position="217"/>
    </location>
</feature>
<dbReference type="Pfam" id="PF02875">
    <property type="entry name" value="Mur_ligase_C"/>
    <property type="match status" value="1"/>
</dbReference>
<reference evidence="17" key="1">
    <citation type="submission" date="2022-04" db="EMBL/GenBank/DDBJ databases">
        <title>Halobacillus sp. isolated from saltern.</title>
        <authorList>
            <person name="Won M."/>
            <person name="Lee C.-M."/>
            <person name="Woen H.-Y."/>
            <person name="Kwon S.-W."/>
        </authorList>
    </citation>
    <scope>NUCLEOTIDE SEQUENCE</scope>
    <source>
        <strain evidence="17">SSHM10-5</strain>
    </source>
</reference>
<evidence type="ECO:0000256" key="8">
    <source>
        <dbReference type="ARBA" id="ARBA00022960"/>
    </source>
</evidence>
<evidence type="ECO:0000259" key="15">
    <source>
        <dbReference type="Pfam" id="PF02875"/>
    </source>
</evidence>
<dbReference type="EMBL" id="CP095075">
    <property type="protein sequence ID" value="UOR10526.1"/>
    <property type="molecule type" value="Genomic_DNA"/>
</dbReference>
<dbReference type="InterPro" id="IPR018109">
    <property type="entry name" value="Folylpolyglutamate_synth_CS"/>
</dbReference>
<comment type="pathway">
    <text evidence="1 12 13">Cell wall biogenesis; peptidoglycan biosynthesis.</text>
</comment>
<keyword evidence="5 12" id="KW-0132">Cell division</keyword>
<name>A0ABY4H6M8_9BACI</name>
<comment type="function">
    <text evidence="12">Catalyzes the addition of an amino acid to the nucleotide precursor UDP-N-acetylmuramoyl-L-alanyl-D-glutamate (UMAG) in the biosynthesis of bacterial cell-wall peptidoglycan.</text>
</comment>
<dbReference type="InterPro" id="IPR000713">
    <property type="entry name" value="Mur_ligase_N"/>
</dbReference>
<dbReference type="Gene3D" id="3.40.1190.10">
    <property type="entry name" value="Mur-like, catalytic domain"/>
    <property type="match status" value="1"/>
</dbReference>
<dbReference type="Proteomes" id="UP000830326">
    <property type="component" value="Chromosome"/>
</dbReference>
<evidence type="ECO:0000256" key="10">
    <source>
        <dbReference type="ARBA" id="ARBA00023306"/>
    </source>
</evidence>
<dbReference type="Pfam" id="PF01225">
    <property type="entry name" value="Mur_ligase"/>
    <property type="match status" value="1"/>
</dbReference>
<dbReference type="InterPro" id="IPR035911">
    <property type="entry name" value="MurE/MurF_N"/>
</dbReference>
<feature type="binding site" evidence="12">
    <location>
        <position position="177"/>
    </location>
    <ligand>
        <name>UDP-N-acetyl-alpha-D-muramoyl-L-alanyl-D-glutamate</name>
        <dbReference type="ChEBI" id="CHEBI:83900"/>
    </ligand>
</feature>
<dbReference type="SUPFAM" id="SSF53244">
    <property type="entry name" value="MurD-like peptide ligases, peptide-binding domain"/>
    <property type="match status" value="1"/>
</dbReference>
<dbReference type="EC" id="6.3.2.-" evidence="12"/>
<evidence type="ECO:0000256" key="11">
    <source>
        <dbReference type="ARBA" id="ARBA00023316"/>
    </source>
</evidence>
<accession>A0ABY4H6M8</accession>
<keyword evidence="4 12" id="KW-0436">Ligase</keyword>
<feature type="binding site" evidence="12">
    <location>
        <position position="152"/>
    </location>
    <ligand>
        <name>UDP-N-acetyl-alpha-D-muramoyl-L-alanyl-D-glutamate</name>
        <dbReference type="ChEBI" id="CHEBI:83900"/>
    </ligand>
</feature>
<dbReference type="HAMAP" id="MF_00208">
    <property type="entry name" value="MurE"/>
    <property type="match status" value="1"/>
</dbReference>
<dbReference type="PANTHER" id="PTHR23135:SF4">
    <property type="entry name" value="UDP-N-ACETYLMURAMOYL-L-ALANYL-D-GLUTAMATE--2,6-DIAMINOPIMELATE LIGASE MURE HOMOLOG, CHLOROPLASTIC"/>
    <property type="match status" value="1"/>
</dbReference>
<dbReference type="PROSITE" id="PS01011">
    <property type="entry name" value="FOLYLPOLYGLU_SYNT_1"/>
    <property type="match status" value="1"/>
</dbReference>
<feature type="binding site" evidence="12">
    <location>
        <position position="185"/>
    </location>
    <ligand>
        <name>UDP-N-acetyl-alpha-D-muramoyl-L-alanyl-D-glutamate</name>
        <dbReference type="ChEBI" id="CHEBI:83900"/>
    </ligand>
</feature>
<evidence type="ECO:0000313" key="18">
    <source>
        <dbReference type="Proteomes" id="UP000830326"/>
    </source>
</evidence>
<evidence type="ECO:0000256" key="1">
    <source>
        <dbReference type="ARBA" id="ARBA00004752"/>
    </source>
</evidence>
<keyword evidence="3 12" id="KW-0963">Cytoplasm</keyword>
<evidence type="ECO:0000256" key="3">
    <source>
        <dbReference type="ARBA" id="ARBA00022490"/>
    </source>
</evidence>
<protein>
    <recommendedName>
        <fullName evidence="12">UDP-N-acetylmuramyl-tripeptide synthetase</fullName>
        <ecNumber evidence="12">6.3.2.-</ecNumber>
    </recommendedName>
    <alternativeName>
        <fullName evidence="12">UDP-MurNAc-tripeptide synthetase</fullName>
    </alternativeName>
</protein>
<dbReference type="RefSeq" id="WP_245029652.1">
    <property type="nucleotide sequence ID" value="NZ_CP095075.1"/>
</dbReference>
<comment type="cofactor">
    <cofactor evidence="12">
        <name>Mg(2+)</name>
        <dbReference type="ChEBI" id="CHEBI:18420"/>
    </cofactor>
</comment>
<keyword evidence="12" id="KW-0460">Magnesium</keyword>
<evidence type="ECO:0000256" key="9">
    <source>
        <dbReference type="ARBA" id="ARBA00022984"/>
    </source>
</evidence>
<dbReference type="GO" id="GO:0008765">
    <property type="term" value="F:UDP-N-acetylmuramoylalanyl-D-glutamate-2,6-diaminopimelate ligase activity"/>
    <property type="evidence" value="ECO:0007669"/>
    <property type="project" value="UniProtKB-EC"/>
</dbReference>
<dbReference type="InterPro" id="IPR036565">
    <property type="entry name" value="Mur-like_cat_sf"/>
</dbReference>
<comment type="similarity">
    <text evidence="2 12">Belongs to the MurCDEF family. MurE subfamily.</text>
</comment>
<dbReference type="PANTHER" id="PTHR23135">
    <property type="entry name" value="MUR LIGASE FAMILY MEMBER"/>
    <property type="match status" value="1"/>
</dbReference>
<evidence type="ECO:0000256" key="5">
    <source>
        <dbReference type="ARBA" id="ARBA00022618"/>
    </source>
</evidence>
<feature type="domain" description="Mur ligase central" evidence="16">
    <location>
        <begin position="109"/>
        <end position="307"/>
    </location>
</feature>
<feature type="binding site" evidence="12">
    <location>
        <begin position="153"/>
        <end position="154"/>
    </location>
    <ligand>
        <name>UDP-N-acetyl-alpha-D-muramoyl-L-alanyl-D-glutamate</name>
        <dbReference type="ChEBI" id="CHEBI:83900"/>
    </ligand>
</feature>
<feature type="binding site" evidence="12">
    <location>
        <begin position="111"/>
        <end position="117"/>
    </location>
    <ligand>
        <name>ATP</name>
        <dbReference type="ChEBI" id="CHEBI:30616"/>
    </ligand>
</feature>
<comment type="caution">
    <text evidence="12">Lacks conserved residue(s) required for the propagation of feature annotation.</text>
</comment>
<evidence type="ECO:0000313" key="17">
    <source>
        <dbReference type="EMBL" id="UOR10526.1"/>
    </source>
</evidence>
<keyword evidence="18" id="KW-1185">Reference proteome</keyword>
<dbReference type="Gene3D" id="3.40.1390.10">
    <property type="entry name" value="MurE/MurF, N-terminal domain"/>
    <property type="match status" value="1"/>
</dbReference>
<evidence type="ECO:0000256" key="7">
    <source>
        <dbReference type="ARBA" id="ARBA00022840"/>
    </source>
</evidence>
<evidence type="ECO:0000256" key="6">
    <source>
        <dbReference type="ARBA" id="ARBA00022741"/>
    </source>
</evidence>
<keyword evidence="7 12" id="KW-0067">ATP-binding</keyword>
<dbReference type="NCBIfam" id="NF001126">
    <property type="entry name" value="PRK00139.1-4"/>
    <property type="match status" value="1"/>
</dbReference>
<feature type="domain" description="Mur ligase N-terminal catalytic" evidence="14">
    <location>
        <begin position="25"/>
        <end position="97"/>
    </location>
</feature>
<evidence type="ECO:0000256" key="2">
    <source>
        <dbReference type="ARBA" id="ARBA00005898"/>
    </source>
</evidence>
<feature type="binding site" evidence="12">
    <location>
        <position position="32"/>
    </location>
    <ligand>
        <name>UDP-N-acetyl-alpha-D-muramoyl-L-alanyl-D-glutamate</name>
        <dbReference type="ChEBI" id="CHEBI:83900"/>
    </ligand>
</feature>